<organism evidence="1 2">
    <name type="scientific">Ixodes persulcatus</name>
    <name type="common">Taiga tick</name>
    <dbReference type="NCBI Taxonomy" id="34615"/>
    <lineage>
        <taxon>Eukaryota</taxon>
        <taxon>Metazoa</taxon>
        <taxon>Ecdysozoa</taxon>
        <taxon>Arthropoda</taxon>
        <taxon>Chelicerata</taxon>
        <taxon>Arachnida</taxon>
        <taxon>Acari</taxon>
        <taxon>Parasitiformes</taxon>
        <taxon>Ixodida</taxon>
        <taxon>Ixodoidea</taxon>
        <taxon>Ixodidae</taxon>
        <taxon>Ixodinae</taxon>
        <taxon>Ixodes</taxon>
    </lineage>
</organism>
<keyword evidence="2" id="KW-1185">Reference proteome</keyword>
<evidence type="ECO:0000313" key="2">
    <source>
        <dbReference type="Proteomes" id="UP000805193"/>
    </source>
</evidence>
<evidence type="ECO:0000313" key="1">
    <source>
        <dbReference type="EMBL" id="KAG0412947.1"/>
    </source>
</evidence>
<reference evidence="1 2" key="1">
    <citation type="journal article" date="2020" name="Cell">
        <title>Large-Scale Comparative Analyses of Tick Genomes Elucidate Their Genetic Diversity and Vector Capacities.</title>
        <authorList>
            <consortium name="Tick Genome and Microbiome Consortium (TIGMIC)"/>
            <person name="Jia N."/>
            <person name="Wang J."/>
            <person name="Shi W."/>
            <person name="Du L."/>
            <person name="Sun Y."/>
            <person name="Zhan W."/>
            <person name="Jiang J.F."/>
            <person name="Wang Q."/>
            <person name="Zhang B."/>
            <person name="Ji P."/>
            <person name="Bell-Sakyi L."/>
            <person name="Cui X.M."/>
            <person name="Yuan T.T."/>
            <person name="Jiang B.G."/>
            <person name="Yang W.F."/>
            <person name="Lam T.T."/>
            <person name="Chang Q.C."/>
            <person name="Ding S.J."/>
            <person name="Wang X.J."/>
            <person name="Zhu J.G."/>
            <person name="Ruan X.D."/>
            <person name="Zhao L."/>
            <person name="Wei J.T."/>
            <person name="Ye R.Z."/>
            <person name="Que T.C."/>
            <person name="Du C.H."/>
            <person name="Zhou Y.H."/>
            <person name="Cheng J.X."/>
            <person name="Dai P.F."/>
            <person name="Guo W.B."/>
            <person name="Han X.H."/>
            <person name="Huang E.J."/>
            <person name="Li L.F."/>
            <person name="Wei W."/>
            <person name="Gao Y.C."/>
            <person name="Liu J.Z."/>
            <person name="Shao H.Z."/>
            <person name="Wang X."/>
            <person name="Wang C.C."/>
            <person name="Yang T.C."/>
            <person name="Huo Q.B."/>
            <person name="Li W."/>
            <person name="Chen H.Y."/>
            <person name="Chen S.E."/>
            <person name="Zhou L.G."/>
            <person name="Ni X.B."/>
            <person name="Tian J.H."/>
            <person name="Sheng Y."/>
            <person name="Liu T."/>
            <person name="Pan Y.S."/>
            <person name="Xia L.Y."/>
            <person name="Li J."/>
            <person name="Zhao F."/>
            <person name="Cao W.C."/>
        </authorList>
    </citation>
    <scope>NUCLEOTIDE SEQUENCE [LARGE SCALE GENOMIC DNA]</scope>
    <source>
        <strain evidence="1">Iper-2018</strain>
    </source>
</reference>
<protein>
    <submittedName>
        <fullName evidence="1">Uncharacterized protein</fullName>
    </submittedName>
</protein>
<name>A0AC60P0T3_IXOPE</name>
<comment type="caution">
    <text evidence="1">The sequence shown here is derived from an EMBL/GenBank/DDBJ whole genome shotgun (WGS) entry which is preliminary data.</text>
</comment>
<accession>A0AC60P0T3</accession>
<dbReference type="Proteomes" id="UP000805193">
    <property type="component" value="Unassembled WGS sequence"/>
</dbReference>
<gene>
    <name evidence="1" type="ORF">HPB47_009916</name>
</gene>
<proteinExistence type="predicted"/>
<dbReference type="EMBL" id="JABSTQ010011307">
    <property type="protein sequence ID" value="KAG0412947.1"/>
    <property type="molecule type" value="Genomic_DNA"/>
</dbReference>
<sequence length="1500" mass="166486">MLIPGAKTKDSENGAPKAETRTDSGFQYYPERRGGKMQESLLKVAVLGEGRDSVDHFWCERNVQKCFENSPLVKLMLSALKSAGCEVNIRRNVCCEPCDKAVTGGYDPELNQVVVCQNSARSKGMVQGILAHELLHMFDQCRAKMDLKNIDHLACTEIRAANLFHCSFMSAFLEGSASPFNIAKTHGECVKRKAVQSVIAVRGITEQEARAAVDKSTCTIKMLNRKRKNTENGVNKEDQNGDVKDSALEKRPKVDDAVPFTVIKFVRDLEKEGNHVEEVSRFVQAADSFTNGESATDVVKQYLNLSNGNFQDIAALIGNQKSSSAALVPVYQCLERILSRVAEHFPHFGARALLSVQQVLQRHGRMVQQSLSRRAKANHVKAALRMLTAMVTLGPEGARYVTSVVNFEGGDFSICLSWRNRKDPEDVRTCAVYLLMSILIVGSNSVARQIMQYKGLLNSIFPGLVYDRASFICSFLTTMKTKVVESMSVTKTTKAKMLNDKSLKPVVQLLSWEGPRQWKPGKWNKFAPSEEQEDDETRAVLQGSKEDAEMVQSTAYDFLVTLCCSHKHGILFRDSAFGQSSKNVNHVITAVLQSMEQPYEHPRCSAFLVEVLKASPDQIAHYLHSWQSIMAYSTVATTEKLILLLTQVAEVQDVETSVRATTEKSPEKVCKLASYLSLLSLVRSAGEAHSLQGDDVEVPLLLAHIRFVAASLQKMKAALDFARDSRSTASGASKEKLELLLCQEVWKNVPPTDQLVSRYRETVDAAVQDSTGLKGSAVVRGSYCQSILDVLALYKEFATGDHGNFDWKLVAGIGGIQTDSLNSAVGECLQLRAIGLVLDACSSTEALLFGCEQSPFSHLLELFSRCREDAVGRSAASLITNLLCKVNVLEDYGWEVGIWMEKLRQGQHLELVRLLLESVKLVLSDPNGLNSEVMRCVTAHGAAGGVAGLNLRDILQQTEETLGDLKEMESFQAGKYFSPLLPAVLKALSDSSDPLCKLYVHSVIKDILHYQQQPQALCKFLNERSALLSKSLRRYISIWSGRAMPQKVLFYVKACFDSTELLGGLRAFLKVFRKLFERCLQLEDGQESCLAFLDTLLRHETTLSWYLREEAEDPRASGAMLDYSSFLLDMTTLILLETPSISSKLEVSLRYLKDRSVRAIINQSLPKGLDCTKLVAAFAPVLSEVDIVTLLEAVVQSNSRQLRKSIEELLCASFAHSGSDSAESAPLLPATIISRILSCLLKCKNKEAVEHDGKPFLSSFMRFLERRPIYILALKVDDLKPLLGDKESPAHLEMLTFLMRHSVLHRQLLQQLVQSQRPMTSHLPAASVASFLRALITGLTQEEKSQKLGLWLAKAFMTLLKQCLPEEELSSDVVTDVRCTLASLIKLRFLCKDNILMVLELLNDTPAKHLELALLNTLCSGVSQSLEDTAVQDACLHRLLQCLASALETETEVSQPVLEVVQDSLAVVKRLSVYVDSKLLRRPGREKLLHSVTNAKRTRS</sequence>